<dbReference type="EMBL" id="BTGU01000043">
    <property type="protein sequence ID" value="GMN52840.1"/>
    <property type="molecule type" value="Genomic_DNA"/>
</dbReference>
<keyword evidence="2" id="KW-1185">Reference proteome</keyword>
<reference evidence="1" key="1">
    <citation type="submission" date="2023-07" db="EMBL/GenBank/DDBJ databases">
        <title>draft genome sequence of fig (Ficus carica).</title>
        <authorList>
            <person name="Takahashi T."/>
            <person name="Nishimura K."/>
        </authorList>
    </citation>
    <scope>NUCLEOTIDE SEQUENCE</scope>
</reference>
<proteinExistence type="predicted"/>
<evidence type="ECO:0000313" key="1">
    <source>
        <dbReference type="EMBL" id="GMN52840.1"/>
    </source>
</evidence>
<gene>
    <name evidence="1" type="ORF">TIFTF001_021978</name>
</gene>
<dbReference type="AlphaFoldDB" id="A0AA88DCG6"/>
<protein>
    <submittedName>
        <fullName evidence="1">Uncharacterized protein</fullName>
    </submittedName>
</protein>
<organism evidence="1 2">
    <name type="scientific">Ficus carica</name>
    <name type="common">Common fig</name>
    <dbReference type="NCBI Taxonomy" id="3494"/>
    <lineage>
        <taxon>Eukaryota</taxon>
        <taxon>Viridiplantae</taxon>
        <taxon>Streptophyta</taxon>
        <taxon>Embryophyta</taxon>
        <taxon>Tracheophyta</taxon>
        <taxon>Spermatophyta</taxon>
        <taxon>Magnoliopsida</taxon>
        <taxon>eudicotyledons</taxon>
        <taxon>Gunneridae</taxon>
        <taxon>Pentapetalae</taxon>
        <taxon>rosids</taxon>
        <taxon>fabids</taxon>
        <taxon>Rosales</taxon>
        <taxon>Moraceae</taxon>
        <taxon>Ficeae</taxon>
        <taxon>Ficus</taxon>
    </lineage>
</organism>
<sequence>MVALSSSLPPPPVTFVDYEHQINNPRNKNQGVAAFEDHLSSSFDYDLKALPGKAIYSPNAEYQFLFFYDFHRNPPPSPSFAGIH</sequence>
<dbReference type="Gramene" id="FCD_00015636-RA">
    <property type="protein sequence ID" value="FCD_00015636-RA:cds"/>
    <property type="gene ID" value="FCD_00015636"/>
</dbReference>
<dbReference type="Proteomes" id="UP001187192">
    <property type="component" value="Unassembled WGS sequence"/>
</dbReference>
<accession>A0AA88DCG6</accession>
<comment type="caution">
    <text evidence="1">The sequence shown here is derived from an EMBL/GenBank/DDBJ whole genome shotgun (WGS) entry which is preliminary data.</text>
</comment>
<name>A0AA88DCG6_FICCA</name>
<evidence type="ECO:0000313" key="2">
    <source>
        <dbReference type="Proteomes" id="UP001187192"/>
    </source>
</evidence>